<name>A0A6I4YU06_9DEIO</name>
<dbReference type="CDD" id="cd01392">
    <property type="entry name" value="HTH_LacI"/>
    <property type="match status" value="1"/>
</dbReference>
<feature type="domain" description="HTH lacI-type" evidence="4">
    <location>
        <begin position="4"/>
        <end position="58"/>
    </location>
</feature>
<evidence type="ECO:0000313" key="6">
    <source>
        <dbReference type="Proteomes" id="UP000430519"/>
    </source>
</evidence>
<dbReference type="PANTHER" id="PTHR30146">
    <property type="entry name" value="LACI-RELATED TRANSCRIPTIONAL REPRESSOR"/>
    <property type="match status" value="1"/>
</dbReference>
<gene>
    <name evidence="5" type="ORF">GLX28_15960</name>
</gene>
<dbReference type="InterPro" id="IPR046335">
    <property type="entry name" value="LacI/GalR-like_sensor"/>
</dbReference>
<sequence>MTKTTLKDIARRLGVSTATVSYALNGAPGVSAELRLSILQAARELNYQTNYAARSLARSRTNTVAWFRTTAQPPADPFSLSVFNLTAAALQRAGYDTLMHTIDLARGIRSAADLLASRRVDGAVLSVDLVREGVVELLGQGPPVVGLEVDSVQEGLPCVWPEYRRGVTALFDYLMERGYRRIGFLAADPLEPTAQQRLAGFRDGYERRGLRVDPGWIMGGSYDFDAAKSAARALLSGDARLDAVMAATDRMAVAAVQAAQELGLRVPEDLAVTGFDDSEYAVYVSPALTTVRLAPSDIARRLAATMLDWMERPGVAAGGRVAVPVTLVVRQSA</sequence>
<keyword evidence="1" id="KW-0805">Transcription regulation</keyword>
<accession>A0A6I4YU06</accession>
<dbReference type="InterPro" id="IPR000843">
    <property type="entry name" value="HTH_LacI"/>
</dbReference>
<proteinExistence type="predicted"/>
<dbReference type="RefSeq" id="WP_160981173.1">
    <property type="nucleotide sequence ID" value="NZ_WVHK01000075.1"/>
</dbReference>
<keyword evidence="6" id="KW-1185">Reference proteome</keyword>
<dbReference type="SUPFAM" id="SSF53822">
    <property type="entry name" value="Periplasmic binding protein-like I"/>
    <property type="match status" value="1"/>
</dbReference>
<dbReference type="InterPro" id="IPR028082">
    <property type="entry name" value="Peripla_BP_I"/>
</dbReference>
<evidence type="ECO:0000256" key="2">
    <source>
        <dbReference type="ARBA" id="ARBA00023125"/>
    </source>
</evidence>
<evidence type="ECO:0000256" key="1">
    <source>
        <dbReference type="ARBA" id="ARBA00023015"/>
    </source>
</evidence>
<dbReference type="SUPFAM" id="SSF47413">
    <property type="entry name" value="lambda repressor-like DNA-binding domains"/>
    <property type="match status" value="1"/>
</dbReference>
<dbReference type="Proteomes" id="UP000430519">
    <property type="component" value="Unassembled WGS sequence"/>
</dbReference>
<dbReference type="GO" id="GO:0000976">
    <property type="term" value="F:transcription cis-regulatory region binding"/>
    <property type="evidence" value="ECO:0007669"/>
    <property type="project" value="TreeGrafter"/>
</dbReference>
<keyword evidence="3" id="KW-0804">Transcription</keyword>
<reference evidence="5 6" key="1">
    <citation type="submission" date="2019-11" db="EMBL/GenBank/DDBJ databases">
        <title>Genome sequence of Deinococcus xianganensis Y35, AI-2 producing algicidal bacterium, isolated from lake water.</title>
        <authorList>
            <person name="Li Y."/>
        </authorList>
    </citation>
    <scope>NUCLEOTIDE SEQUENCE [LARGE SCALE GENOMIC DNA]</scope>
    <source>
        <strain evidence="5 6">Y35</strain>
    </source>
</reference>
<comment type="caution">
    <text evidence="5">The sequence shown here is derived from an EMBL/GenBank/DDBJ whole genome shotgun (WGS) entry which is preliminary data.</text>
</comment>
<evidence type="ECO:0000259" key="4">
    <source>
        <dbReference type="PROSITE" id="PS50932"/>
    </source>
</evidence>
<dbReference type="Gene3D" id="1.10.260.40">
    <property type="entry name" value="lambda repressor-like DNA-binding domains"/>
    <property type="match status" value="1"/>
</dbReference>
<dbReference type="Pfam" id="PF00356">
    <property type="entry name" value="LacI"/>
    <property type="match status" value="1"/>
</dbReference>
<dbReference type="Gene3D" id="3.40.50.2300">
    <property type="match status" value="2"/>
</dbReference>
<dbReference type="GO" id="GO:0003700">
    <property type="term" value="F:DNA-binding transcription factor activity"/>
    <property type="evidence" value="ECO:0007669"/>
    <property type="project" value="TreeGrafter"/>
</dbReference>
<dbReference type="Pfam" id="PF13377">
    <property type="entry name" value="Peripla_BP_3"/>
    <property type="match status" value="1"/>
</dbReference>
<protein>
    <submittedName>
        <fullName evidence="5">Substrate-binding domain-containing protein</fullName>
    </submittedName>
</protein>
<dbReference type="EMBL" id="WVHK01000075">
    <property type="protein sequence ID" value="MXV21125.1"/>
    <property type="molecule type" value="Genomic_DNA"/>
</dbReference>
<dbReference type="PROSITE" id="PS50932">
    <property type="entry name" value="HTH_LACI_2"/>
    <property type="match status" value="1"/>
</dbReference>
<evidence type="ECO:0000256" key="3">
    <source>
        <dbReference type="ARBA" id="ARBA00023163"/>
    </source>
</evidence>
<keyword evidence="2" id="KW-0238">DNA-binding</keyword>
<dbReference type="PANTHER" id="PTHR30146:SF109">
    <property type="entry name" value="HTH-TYPE TRANSCRIPTIONAL REGULATOR GALS"/>
    <property type="match status" value="1"/>
</dbReference>
<dbReference type="CDD" id="cd06267">
    <property type="entry name" value="PBP1_LacI_sugar_binding-like"/>
    <property type="match status" value="1"/>
</dbReference>
<dbReference type="SMART" id="SM00354">
    <property type="entry name" value="HTH_LACI"/>
    <property type="match status" value="1"/>
</dbReference>
<evidence type="ECO:0000313" key="5">
    <source>
        <dbReference type="EMBL" id="MXV21125.1"/>
    </source>
</evidence>
<dbReference type="InterPro" id="IPR010982">
    <property type="entry name" value="Lambda_DNA-bd_dom_sf"/>
</dbReference>
<dbReference type="AlphaFoldDB" id="A0A6I4YU06"/>
<organism evidence="5 6">
    <name type="scientific">Deinococcus xianganensis</name>
    <dbReference type="NCBI Taxonomy" id="1507289"/>
    <lineage>
        <taxon>Bacteria</taxon>
        <taxon>Thermotogati</taxon>
        <taxon>Deinococcota</taxon>
        <taxon>Deinococci</taxon>
        <taxon>Deinococcales</taxon>
        <taxon>Deinococcaceae</taxon>
        <taxon>Deinococcus</taxon>
    </lineage>
</organism>